<evidence type="ECO:0000256" key="3">
    <source>
        <dbReference type="ARBA" id="ARBA00013085"/>
    </source>
</evidence>
<evidence type="ECO:0000256" key="2">
    <source>
        <dbReference type="ARBA" id="ARBA00009152"/>
    </source>
</evidence>
<comment type="catalytic activity">
    <reaction evidence="7 8">
        <text>L-histidinol phosphate + H2O = L-histidinol + phosphate</text>
        <dbReference type="Rhea" id="RHEA:14465"/>
        <dbReference type="ChEBI" id="CHEBI:15377"/>
        <dbReference type="ChEBI" id="CHEBI:43474"/>
        <dbReference type="ChEBI" id="CHEBI:57699"/>
        <dbReference type="ChEBI" id="CHEBI:57980"/>
        <dbReference type="EC" id="3.1.3.15"/>
    </reaction>
</comment>
<reference evidence="10 11" key="2">
    <citation type="submission" date="2021-02" db="EMBL/GenBank/DDBJ databases">
        <title>Sulfurospirillum tamanensis sp. nov.</title>
        <authorList>
            <person name="Frolova A."/>
            <person name="Merkel A."/>
            <person name="Slobodkin A."/>
        </authorList>
    </citation>
    <scope>NUCLEOTIDE SEQUENCE [LARGE SCALE GENOMIC DNA]</scope>
    <source>
        <strain evidence="10 11">T05b</strain>
    </source>
</reference>
<dbReference type="Pfam" id="PF02811">
    <property type="entry name" value="PHP"/>
    <property type="match status" value="1"/>
</dbReference>
<proteinExistence type="inferred from homology"/>
<organism evidence="10 11">
    <name type="scientific">Sulfurospirillum tamanense</name>
    <dbReference type="NCBI Taxonomy" id="2813362"/>
    <lineage>
        <taxon>Bacteria</taxon>
        <taxon>Pseudomonadati</taxon>
        <taxon>Campylobacterota</taxon>
        <taxon>Epsilonproteobacteria</taxon>
        <taxon>Campylobacterales</taxon>
        <taxon>Sulfurospirillaceae</taxon>
        <taxon>Sulfurospirillum</taxon>
    </lineage>
</organism>
<dbReference type="EC" id="3.1.3.15" evidence="3 8"/>
<evidence type="ECO:0000256" key="6">
    <source>
        <dbReference type="ARBA" id="ARBA00023102"/>
    </source>
</evidence>
<evidence type="ECO:0000256" key="5">
    <source>
        <dbReference type="ARBA" id="ARBA00022801"/>
    </source>
</evidence>
<evidence type="ECO:0000313" key="11">
    <source>
        <dbReference type="Proteomes" id="UP000703590"/>
    </source>
</evidence>
<sequence length="259" mass="29655">MLVDLHNHTSLCHHATGTPMQYVEAAIKTECRYFGFSDHAPMAFDSRYRMSLELMETYEAMVQEAKMAYADQIHVSLGYEVDFLRGYMEEKVLSRPCDYQIGSVHFLGEWGFDNPEFIGEYKQRSIDTIWQDYFDAIEAMAKTRHFDIVGHFDLIKVFKFLPKKDVRLLAKNALMAIKKANMVVEINTAGFRKPIKEQYPSALLLEEVANLNIPITFSSDAHAPEHVGEGGEIVVALAKTFGYTKCAIFSNRERELITF</sequence>
<evidence type="ECO:0000259" key="9">
    <source>
        <dbReference type="Pfam" id="PF02811"/>
    </source>
</evidence>
<dbReference type="Gene3D" id="3.20.20.140">
    <property type="entry name" value="Metal-dependent hydrolases"/>
    <property type="match status" value="1"/>
</dbReference>
<keyword evidence="11" id="KW-1185">Reference proteome</keyword>
<keyword evidence="6 8" id="KW-0368">Histidine biosynthesis</keyword>
<dbReference type="PANTHER" id="PTHR21039">
    <property type="entry name" value="HISTIDINOL PHOSPHATASE-RELATED"/>
    <property type="match status" value="1"/>
</dbReference>
<dbReference type="Proteomes" id="UP000703590">
    <property type="component" value="Unassembled WGS sequence"/>
</dbReference>
<dbReference type="RefSeq" id="WP_205459395.1">
    <property type="nucleotide sequence ID" value="NZ_JAFHKK010000018.1"/>
</dbReference>
<keyword evidence="4 8" id="KW-0028">Amino-acid biosynthesis</keyword>
<dbReference type="InterPro" id="IPR010140">
    <property type="entry name" value="Histidinol_P_phosphatase_HisJ"/>
</dbReference>
<evidence type="ECO:0000313" key="10">
    <source>
        <dbReference type="EMBL" id="MBN2964847.1"/>
    </source>
</evidence>
<dbReference type="SUPFAM" id="SSF89550">
    <property type="entry name" value="PHP domain-like"/>
    <property type="match status" value="1"/>
</dbReference>
<evidence type="ECO:0000256" key="7">
    <source>
        <dbReference type="ARBA" id="ARBA00049158"/>
    </source>
</evidence>
<gene>
    <name evidence="10" type="ORF">JWV37_08640</name>
</gene>
<evidence type="ECO:0000256" key="8">
    <source>
        <dbReference type="RuleBase" id="RU366003"/>
    </source>
</evidence>
<name>A0ABS2WT66_9BACT</name>
<accession>A0ABS2WT66</accession>
<comment type="caution">
    <text evidence="10">The sequence shown here is derived from an EMBL/GenBank/DDBJ whole genome shotgun (WGS) entry which is preliminary data.</text>
</comment>
<reference evidence="11" key="1">
    <citation type="submission" date="2021-02" db="EMBL/GenBank/DDBJ databases">
        <title>Sulfurospirillum tamanensis sp. nov.</title>
        <authorList>
            <person name="Merkel A.Y."/>
        </authorList>
    </citation>
    <scope>NUCLEOTIDE SEQUENCE [LARGE SCALE GENOMIC DNA]</scope>
    <source>
        <strain evidence="11">T05b</strain>
    </source>
</reference>
<dbReference type="CDD" id="cd12110">
    <property type="entry name" value="PHP_HisPPase_Hisj_like"/>
    <property type="match status" value="1"/>
</dbReference>
<dbReference type="NCBIfam" id="TIGR01856">
    <property type="entry name" value="hisJ_fam"/>
    <property type="match status" value="1"/>
</dbReference>
<keyword evidence="5 8" id="KW-0378">Hydrolase</keyword>
<protein>
    <recommendedName>
        <fullName evidence="3 8">Histidinol-phosphatase</fullName>
        <shortName evidence="8">HolPase</shortName>
        <ecNumber evidence="3 8">3.1.3.15</ecNumber>
    </recommendedName>
</protein>
<dbReference type="InterPro" id="IPR004013">
    <property type="entry name" value="PHP_dom"/>
</dbReference>
<dbReference type="PANTHER" id="PTHR21039:SF0">
    <property type="entry name" value="HISTIDINOL-PHOSPHATASE"/>
    <property type="match status" value="1"/>
</dbReference>
<dbReference type="InterPro" id="IPR016195">
    <property type="entry name" value="Pol/histidinol_Pase-like"/>
</dbReference>
<evidence type="ECO:0000256" key="4">
    <source>
        <dbReference type="ARBA" id="ARBA00022605"/>
    </source>
</evidence>
<feature type="domain" description="PHP" evidence="9">
    <location>
        <begin position="4"/>
        <end position="189"/>
    </location>
</feature>
<comment type="similarity">
    <text evidence="2 8">Belongs to the PHP hydrolase family. HisK subfamily.</text>
</comment>
<comment type="pathway">
    <text evidence="1 8">Amino-acid biosynthesis; L-histidine biosynthesis; L-histidine from 5-phospho-alpha-D-ribose 1-diphosphate: step 8/9.</text>
</comment>
<dbReference type="NCBIfam" id="NF005596">
    <property type="entry name" value="PRK07328.1"/>
    <property type="match status" value="1"/>
</dbReference>
<dbReference type="EMBL" id="JAFHKK010000018">
    <property type="protein sequence ID" value="MBN2964847.1"/>
    <property type="molecule type" value="Genomic_DNA"/>
</dbReference>
<evidence type="ECO:0000256" key="1">
    <source>
        <dbReference type="ARBA" id="ARBA00004970"/>
    </source>
</evidence>